<feature type="domain" description="Ig-like" evidence="10">
    <location>
        <begin position="240"/>
        <end position="328"/>
    </location>
</feature>
<evidence type="ECO:0000256" key="5">
    <source>
        <dbReference type="ARBA" id="ARBA00023157"/>
    </source>
</evidence>
<keyword evidence="9" id="KW-0732">Signal</keyword>
<dbReference type="Proteomes" id="UP001497623">
    <property type="component" value="Unassembled WGS sequence"/>
</dbReference>
<evidence type="ECO:0000256" key="1">
    <source>
        <dbReference type="ARBA" id="ARBA00004236"/>
    </source>
</evidence>
<evidence type="ECO:0000313" key="13">
    <source>
        <dbReference type="Proteomes" id="UP001497623"/>
    </source>
</evidence>
<dbReference type="InterPro" id="IPR013098">
    <property type="entry name" value="Ig_I-set"/>
</dbReference>
<feature type="region of interest" description="Disordered" evidence="8">
    <location>
        <begin position="373"/>
        <end position="404"/>
    </location>
</feature>
<dbReference type="GO" id="GO:0070593">
    <property type="term" value="P:dendrite self-avoidance"/>
    <property type="evidence" value="ECO:0007669"/>
    <property type="project" value="TreeGrafter"/>
</dbReference>
<dbReference type="PROSITE" id="PS50853">
    <property type="entry name" value="FN3"/>
    <property type="match status" value="1"/>
</dbReference>
<evidence type="ECO:0000313" key="12">
    <source>
        <dbReference type="EMBL" id="CAL4060410.1"/>
    </source>
</evidence>
<feature type="domain" description="Fibronectin type-III" evidence="11">
    <location>
        <begin position="331"/>
        <end position="445"/>
    </location>
</feature>
<dbReference type="InterPro" id="IPR003599">
    <property type="entry name" value="Ig_sub"/>
</dbReference>
<protein>
    <submittedName>
        <fullName evidence="12">Uncharacterized protein</fullName>
    </submittedName>
</protein>
<sequence>MKAAAAVAILATVIMATSVATAYPQMGYGSEYDGGEEYEMDVNNEDVAVQPRFTSTPQHFKVEIGDDITLPCQLTNIGDYKLFFKHSREGRDKTIYVGDVEIDSTKKFTKDGNSFTLNKVRRSDAGEYVCRVEAAETIEITHILDVQYPAKVMRVSEEMQHVEAGASVTLECKAEGNPAPAITWSKQEGHMPSGKQSEEGTSIILEDVNRHSEGKYICTASNGIGEATSTSMEVMVNYKPEINTEQALLHSGEGDSANLVCIVHGRPTPHVTWTRGNQPLTIDSHIDSHDGAHRHTLTITPVGEEDFGDYTCTAKNDHGDAESTLTLTGLPKAAILTSDPNGGEETSYTLTWKTDSYSTPTMYRVKYRKVKGARGQSPSEWVQEDSLLSGEEGQRMESQGQSHHMSHTLKHLQPVTDYEASISVENKFGWSPESEQLFQFHTRKEEPSTSPNPVPESFDVQPLKKDVSQGLSASSCTHLEASMTLAALALLAAIRL</sequence>
<dbReference type="CDD" id="cd00063">
    <property type="entry name" value="FN3"/>
    <property type="match status" value="1"/>
</dbReference>
<feature type="domain" description="Ig-like" evidence="10">
    <location>
        <begin position="149"/>
        <end position="237"/>
    </location>
</feature>
<dbReference type="InterPro" id="IPR007110">
    <property type="entry name" value="Ig-like_dom"/>
</dbReference>
<dbReference type="FunFam" id="2.60.40.10:FF:000032">
    <property type="entry name" value="palladin isoform X1"/>
    <property type="match status" value="1"/>
</dbReference>
<evidence type="ECO:0000256" key="9">
    <source>
        <dbReference type="SAM" id="SignalP"/>
    </source>
</evidence>
<keyword evidence="4" id="KW-0472">Membrane</keyword>
<dbReference type="Pfam" id="PF13927">
    <property type="entry name" value="Ig_3"/>
    <property type="match status" value="2"/>
</dbReference>
<dbReference type="InterPro" id="IPR003961">
    <property type="entry name" value="FN3_dom"/>
</dbReference>
<evidence type="ECO:0000259" key="10">
    <source>
        <dbReference type="PROSITE" id="PS50835"/>
    </source>
</evidence>
<dbReference type="FunFam" id="2.60.40.10:FF:000005">
    <property type="entry name" value="Neuronal cell adhesion molecule"/>
    <property type="match status" value="1"/>
</dbReference>
<dbReference type="AlphaFoldDB" id="A0AAV2PLS3"/>
<dbReference type="GO" id="GO:0030424">
    <property type="term" value="C:axon"/>
    <property type="evidence" value="ECO:0007669"/>
    <property type="project" value="TreeGrafter"/>
</dbReference>
<dbReference type="PROSITE" id="PS50835">
    <property type="entry name" value="IG_LIKE"/>
    <property type="match status" value="3"/>
</dbReference>
<feature type="domain" description="Ig-like" evidence="10">
    <location>
        <begin position="51"/>
        <end position="141"/>
    </location>
</feature>
<evidence type="ECO:0000256" key="6">
    <source>
        <dbReference type="ARBA" id="ARBA00023180"/>
    </source>
</evidence>
<dbReference type="SMART" id="SM00408">
    <property type="entry name" value="IGc2"/>
    <property type="match status" value="3"/>
</dbReference>
<evidence type="ECO:0000256" key="2">
    <source>
        <dbReference type="ARBA" id="ARBA00022475"/>
    </source>
</evidence>
<dbReference type="Pfam" id="PF07679">
    <property type="entry name" value="I-set"/>
    <property type="match status" value="1"/>
</dbReference>
<accession>A0AAV2PLS3</accession>
<dbReference type="SMART" id="SM00409">
    <property type="entry name" value="IG"/>
    <property type="match status" value="3"/>
</dbReference>
<keyword evidence="5" id="KW-1015">Disulfide bond</keyword>
<dbReference type="PANTHER" id="PTHR10075">
    <property type="entry name" value="BASIGIN RELATED"/>
    <property type="match status" value="1"/>
</dbReference>
<evidence type="ECO:0000259" key="11">
    <source>
        <dbReference type="PROSITE" id="PS50853"/>
    </source>
</evidence>
<reference evidence="12 13" key="1">
    <citation type="submission" date="2024-05" db="EMBL/GenBank/DDBJ databases">
        <authorList>
            <person name="Wallberg A."/>
        </authorList>
    </citation>
    <scope>NUCLEOTIDE SEQUENCE [LARGE SCALE GENOMIC DNA]</scope>
</reference>
<keyword evidence="13" id="KW-1185">Reference proteome</keyword>
<dbReference type="InterPro" id="IPR003598">
    <property type="entry name" value="Ig_sub2"/>
</dbReference>
<keyword evidence="6" id="KW-0325">Glycoprotein</keyword>
<dbReference type="PANTHER" id="PTHR10075:SF100">
    <property type="entry name" value="FASCICLIN-2"/>
    <property type="match status" value="1"/>
</dbReference>
<feature type="signal peptide" evidence="9">
    <location>
        <begin position="1"/>
        <end position="22"/>
    </location>
</feature>
<dbReference type="Pfam" id="PF00041">
    <property type="entry name" value="fn3"/>
    <property type="match status" value="1"/>
</dbReference>
<dbReference type="GO" id="GO:0007411">
    <property type="term" value="P:axon guidance"/>
    <property type="evidence" value="ECO:0007669"/>
    <property type="project" value="TreeGrafter"/>
</dbReference>
<comment type="caution">
    <text evidence="12">The sequence shown here is derived from an EMBL/GenBank/DDBJ whole genome shotgun (WGS) entry which is preliminary data.</text>
</comment>
<organism evidence="12 13">
    <name type="scientific">Meganyctiphanes norvegica</name>
    <name type="common">Northern krill</name>
    <name type="synonym">Thysanopoda norvegica</name>
    <dbReference type="NCBI Taxonomy" id="48144"/>
    <lineage>
        <taxon>Eukaryota</taxon>
        <taxon>Metazoa</taxon>
        <taxon>Ecdysozoa</taxon>
        <taxon>Arthropoda</taxon>
        <taxon>Crustacea</taxon>
        <taxon>Multicrustacea</taxon>
        <taxon>Malacostraca</taxon>
        <taxon>Eumalacostraca</taxon>
        <taxon>Eucarida</taxon>
        <taxon>Euphausiacea</taxon>
        <taxon>Euphausiidae</taxon>
        <taxon>Meganyctiphanes</taxon>
    </lineage>
</organism>
<dbReference type="SUPFAM" id="SSF48726">
    <property type="entry name" value="Immunoglobulin"/>
    <property type="match status" value="3"/>
</dbReference>
<dbReference type="SUPFAM" id="SSF49265">
    <property type="entry name" value="Fibronectin type III"/>
    <property type="match status" value="1"/>
</dbReference>
<dbReference type="GO" id="GO:0098632">
    <property type="term" value="F:cell-cell adhesion mediator activity"/>
    <property type="evidence" value="ECO:0007669"/>
    <property type="project" value="TreeGrafter"/>
</dbReference>
<keyword evidence="3" id="KW-0677">Repeat</keyword>
<feature type="chain" id="PRO_5043965684" evidence="9">
    <location>
        <begin position="23"/>
        <end position="496"/>
    </location>
</feature>
<dbReference type="EMBL" id="CAXKWB010000356">
    <property type="protein sequence ID" value="CAL4060410.1"/>
    <property type="molecule type" value="Genomic_DNA"/>
</dbReference>
<dbReference type="SMART" id="SM00060">
    <property type="entry name" value="FN3"/>
    <property type="match status" value="1"/>
</dbReference>
<dbReference type="InterPro" id="IPR036179">
    <property type="entry name" value="Ig-like_dom_sf"/>
</dbReference>
<evidence type="ECO:0000256" key="3">
    <source>
        <dbReference type="ARBA" id="ARBA00022737"/>
    </source>
</evidence>
<evidence type="ECO:0000256" key="8">
    <source>
        <dbReference type="SAM" id="MobiDB-lite"/>
    </source>
</evidence>
<dbReference type="GO" id="GO:0005886">
    <property type="term" value="C:plasma membrane"/>
    <property type="evidence" value="ECO:0007669"/>
    <property type="project" value="UniProtKB-SubCell"/>
</dbReference>
<proteinExistence type="predicted"/>
<name>A0AAV2PLS3_MEGNR</name>
<dbReference type="InterPro" id="IPR036116">
    <property type="entry name" value="FN3_sf"/>
</dbReference>
<comment type="subcellular location">
    <subcellularLocation>
        <location evidence="1">Cell membrane</location>
    </subcellularLocation>
</comment>
<gene>
    <name evidence="12" type="ORF">MNOR_LOCUS1338</name>
</gene>
<dbReference type="InterPro" id="IPR013783">
    <property type="entry name" value="Ig-like_fold"/>
</dbReference>
<dbReference type="Gene3D" id="2.60.40.10">
    <property type="entry name" value="Immunoglobulins"/>
    <property type="match status" value="4"/>
</dbReference>
<evidence type="ECO:0000256" key="7">
    <source>
        <dbReference type="ARBA" id="ARBA00023319"/>
    </source>
</evidence>
<keyword evidence="2" id="KW-1003">Cell membrane</keyword>
<evidence type="ECO:0000256" key="4">
    <source>
        <dbReference type="ARBA" id="ARBA00023136"/>
    </source>
</evidence>
<keyword evidence="7" id="KW-0393">Immunoglobulin domain</keyword>
<dbReference type="GO" id="GO:0007156">
    <property type="term" value="P:homophilic cell adhesion via plasma membrane adhesion molecules"/>
    <property type="evidence" value="ECO:0007669"/>
    <property type="project" value="TreeGrafter"/>
</dbReference>